<dbReference type="EMBL" id="QKWH01000002">
    <property type="protein sequence ID" value="PZR54380.1"/>
    <property type="molecule type" value="Genomic_DNA"/>
</dbReference>
<keyword evidence="4" id="KW-1185">Reference proteome</keyword>
<comment type="caution">
    <text evidence="3">The sequence shown here is derived from an EMBL/GenBank/DDBJ whole genome shotgun (WGS) entry which is preliminary data.</text>
</comment>
<dbReference type="AlphaFoldDB" id="A0A2W5WTA6"/>
<keyword evidence="1" id="KW-1133">Transmembrane helix</keyword>
<accession>A0A2W5WTA6</accession>
<sequence>MPLRPLTLGEIYDGAFGAIRHNPAVMLGVATLVILVATVVGVLVGQLFVPAFAGWFDATLDPAGDPDAVDLAMTGLFGDEMTQLMATTGGIALTSLLATPVVNGILTVSVSRSVIGDKASVSQVWDRVRSRVWLLVLFSLLQALLLPLVLLAVVLAVVALTWAAAQASAGLAVAVAVLGALGLAVVALWLSVRLGLVPPALALEGQGLWATVRRAWVLTRGSFWRLFGIYLLSYVIVSIVASIVTSPLSFVLGALMTQAGPTALVAVTTLATVIQTLVMLIFLAGVVALLYIDVRMRREGLDVQLAAAAAERPAERQG</sequence>
<organism evidence="3 4">
    <name type="scientific">Xylanimonas oleitrophica</name>
    <dbReference type="NCBI Taxonomy" id="2607479"/>
    <lineage>
        <taxon>Bacteria</taxon>
        <taxon>Bacillati</taxon>
        <taxon>Actinomycetota</taxon>
        <taxon>Actinomycetes</taxon>
        <taxon>Micrococcales</taxon>
        <taxon>Promicromonosporaceae</taxon>
        <taxon>Xylanimonas</taxon>
    </lineage>
</organism>
<reference evidence="3 4" key="1">
    <citation type="submission" date="2018-06" db="EMBL/GenBank/DDBJ databases">
        <title>Whole genome sequencing of a novel hydrocarbon degrading bacterial strain, PW21 isolated from oil contaminated produced water sample.</title>
        <authorList>
            <person name="Nagkirti P."/>
            <person name="Shaikh A."/>
            <person name="Gowdaman V."/>
            <person name="Engineer A.E."/>
            <person name="Dagar S."/>
            <person name="Dhakephalkar P.K."/>
        </authorList>
    </citation>
    <scope>NUCLEOTIDE SEQUENCE [LARGE SCALE GENOMIC DNA]</scope>
    <source>
        <strain evidence="3 4">PW21</strain>
    </source>
</reference>
<name>A0A2W5WTA6_9MICO</name>
<dbReference type="PANTHER" id="PTHR33133">
    <property type="entry name" value="OS08G0107100 PROTEIN-RELATED"/>
    <property type="match status" value="1"/>
</dbReference>
<dbReference type="Pfam" id="PF25231">
    <property type="entry name" value="DUF7847"/>
    <property type="match status" value="1"/>
</dbReference>
<keyword evidence="1" id="KW-0812">Transmembrane</keyword>
<evidence type="ECO:0000259" key="2">
    <source>
        <dbReference type="Pfam" id="PF25231"/>
    </source>
</evidence>
<evidence type="ECO:0000313" key="3">
    <source>
        <dbReference type="EMBL" id="PZR54380.1"/>
    </source>
</evidence>
<dbReference type="Proteomes" id="UP000248783">
    <property type="component" value="Unassembled WGS sequence"/>
</dbReference>
<feature type="transmembrane region" description="Helical" evidence="1">
    <location>
        <begin position="24"/>
        <end position="49"/>
    </location>
</feature>
<dbReference type="PANTHER" id="PTHR33133:SF1">
    <property type="entry name" value="EXPRESSED PROTEIN-RELATED"/>
    <property type="match status" value="1"/>
</dbReference>
<evidence type="ECO:0000256" key="1">
    <source>
        <dbReference type="SAM" id="Phobius"/>
    </source>
</evidence>
<feature type="transmembrane region" description="Helical" evidence="1">
    <location>
        <begin position="223"/>
        <end position="244"/>
    </location>
</feature>
<evidence type="ECO:0000313" key="4">
    <source>
        <dbReference type="Proteomes" id="UP000248783"/>
    </source>
</evidence>
<protein>
    <recommendedName>
        <fullName evidence="2">DUF7847 domain-containing protein</fullName>
    </recommendedName>
</protein>
<gene>
    <name evidence="3" type="ORF">DNL40_05700</name>
</gene>
<feature type="transmembrane region" description="Helical" evidence="1">
    <location>
        <begin position="171"/>
        <end position="192"/>
    </location>
</feature>
<feature type="domain" description="DUF7847" evidence="2">
    <location>
        <begin position="13"/>
        <end position="288"/>
    </location>
</feature>
<dbReference type="InterPro" id="IPR057169">
    <property type="entry name" value="DUF7847"/>
</dbReference>
<feature type="transmembrane region" description="Helical" evidence="1">
    <location>
        <begin position="91"/>
        <end position="111"/>
    </location>
</feature>
<feature type="transmembrane region" description="Helical" evidence="1">
    <location>
        <begin position="264"/>
        <end position="292"/>
    </location>
</feature>
<feature type="transmembrane region" description="Helical" evidence="1">
    <location>
        <begin position="132"/>
        <end position="165"/>
    </location>
</feature>
<proteinExistence type="predicted"/>
<keyword evidence="1" id="KW-0472">Membrane</keyword>